<evidence type="ECO:0000313" key="2">
    <source>
        <dbReference type="EMBL" id="PGH17043.1"/>
    </source>
</evidence>
<reference evidence="2 3" key="1">
    <citation type="submission" date="2017-10" db="EMBL/GenBank/DDBJ databases">
        <title>Comparative genomics in systemic dimorphic fungi from Ajellomycetaceae.</title>
        <authorList>
            <person name="Munoz J.F."/>
            <person name="Mcewen J.G."/>
            <person name="Clay O.K."/>
            <person name="Cuomo C.A."/>
        </authorList>
    </citation>
    <scope>NUCLEOTIDE SEQUENCE [LARGE SCALE GENOMIC DNA]</scope>
    <source>
        <strain evidence="2 3">UAMH5409</strain>
    </source>
</reference>
<dbReference type="EMBL" id="PDNB01000013">
    <property type="protein sequence ID" value="PGH17043.1"/>
    <property type="molecule type" value="Genomic_DNA"/>
</dbReference>
<feature type="compositionally biased region" description="Basic and acidic residues" evidence="1">
    <location>
        <begin position="102"/>
        <end position="121"/>
    </location>
</feature>
<protein>
    <submittedName>
        <fullName evidence="2">Uncharacterized protein</fullName>
    </submittedName>
</protein>
<proteinExistence type="predicted"/>
<keyword evidence="3" id="KW-1185">Reference proteome</keyword>
<evidence type="ECO:0000313" key="3">
    <source>
        <dbReference type="Proteomes" id="UP000223968"/>
    </source>
</evidence>
<name>A0A2B7Y7N2_9EURO</name>
<feature type="region of interest" description="Disordered" evidence="1">
    <location>
        <begin position="88"/>
        <end position="174"/>
    </location>
</feature>
<evidence type="ECO:0000256" key="1">
    <source>
        <dbReference type="SAM" id="MobiDB-lite"/>
    </source>
</evidence>
<gene>
    <name evidence="2" type="ORF">AJ79_01427</name>
</gene>
<comment type="caution">
    <text evidence="2">The sequence shown here is derived from an EMBL/GenBank/DDBJ whole genome shotgun (WGS) entry which is preliminary data.</text>
</comment>
<sequence length="224" mass="25298">MYGISNAHVMHMRGARLQEHLTPHCASWNDLLQSAKSWDIICVPERRELRDVVDRIMAPEHARRSAQGSRAARVANANRAARKAAKLAAERCGDGDAEEGDGEVKVRRENEGERSEEPHGYEDDEYVNDEDEDEDEDEDDDMDGDDVVEDELRGEGKGWAKEHDSGKETTVRNRTVFRSPPFAASTTAEKKLESFARSFSDAYLPLSCAAMMYTIPRHPEKYRA</sequence>
<feature type="compositionally biased region" description="Acidic residues" evidence="1">
    <location>
        <begin position="122"/>
        <end position="149"/>
    </location>
</feature>
<feature type="compositionally biased region" description="Basic and acidic residues" evidence="1">
    <location>
        <begin position="150"/>
        <end position="171"/>
    </location>
</feature>
<dbReference type="Proteomes" id="UP000223968">
    <property type="component" value="Unassembled WGS sequence"/>
</dbReference>
<organism evidence="2 3">
    <name type="scientific">Helicocarpus griseus UAMH5409</name>
    <dbReference type="NCBI Taxonomy" id="1447875"/>
    <lineage>
        <taxon>Eukaryota</taxon>
        <taxon>Fungi</taxon>
        <taxon>Dikarya</taxon>
        <taxon>Ascomycota</taxon>
        <taxon>Pezizomycotina</taxon>
        <taxon>Eurotiomycetes</taxon>
        <taxon>Eurotiomycetidae</taxon>
        <taxon>Onygenales</taxon>
        <taxon>Ajellomycetaceae</taxon>
        <taxon>Helicocarpus</taxon>
    </lineage>
</organism>
<accession>A0A2B7Y7N2</accession>
<dbReference type="AlphaFoldDB" id="A0A2B7Y7N2"/>